<name>E1ZT63_CHLVA</name>
<evidence type="ECO:0000313" key="3">
    <source>
        <dbReference type="Proteomes" id="UP000008141"/>
    </source>
</evidence>
<dbReference type="RefSeq" id="XP_005843076.1">
    <property type="nucleotide sequence ID" value="XM_005843014.1"/>
</dbReference>
<reference evidence="2 3" key="1">
    <citation type="journal article" date="2010" name="Plant Cell">
        <title>The Chlorella variabilis NC64A genome reveals adaptation to photosymbiosis, coevolution with viruses, and cryptic sex.</title>
        <authorList>
            <person name="Blanc G."/>
            <person name="Duncan G."/>
            <person name="Agarkova I."/>
            <person name="Borodovsky M."/>
            <person name="Gurnon J."/>
            <person name="Kuo A."/>
            <person name="Lindquist E."/>
            <person name="Lucas S."/>
            <person name="Pangilinan J."/>
            <person name="Polle J."/>
            <person name="Salamov A."/>
            <person name="Terry A."/>
            <person name="Yamada T."/>
            <person name="Dunigan D.D."/>
            <person name="Grigoriev I.V."/>
            <person name="Claverie J.M."/>
            <person name="Van Etten J.L."/>
        </authorList>
    </citation>
    <scope>NUCLEOTIDE SEQUENCE [LARGE SCALE GENOMIC DNA]</scope>
    <source>
        <strain evidence="2 3">NC64A</strain>
    </source>
</reference>
<dbReference type="AlphaFoldDB" id="E1ZT63"/>
<proteinExistence type="predicted"/>
<evidence type="ECO:0000259" key="1">
    <source>
        <dbReference type="Pfam" id="PF12937"/>
    </source>
</evidence>
<accession>E1ZT63</accession>
<feature type="domain" description="F-box" evidence="1">
    <location>
        <begin position="17"/>
        <end position="50"/>
    </location>
</feature>
<dbReference type="InParanoid" id="E1ZT63"/>
<dbReference type="OrthoDB" id="520957at2759"/>
<dbReference type="Pfam" id="PF12937">
    <property type="entry name" value="F-box-like"/>
    <property type="match status" value="1"/>
</dbReference>
<gene>
    <name evidence="2" type="ORF">CHLNCDRAFT_141617</name>
</gene>
<evidence type="ECO:0000313" key="2">
    <source>
        <dbReference type="EMBL" id="EFN50974.1"/>
    </source>
</evidence>
<organism evidence="3">
    <name type="scientific">Chlorella variabilis</name>
    <name type="common">Green alga</name>
    <dbReference type="NCBI Taxonomy" id="554065"/>
    <lineage>
        <taxon>Eukaryota</taxon>
        <taxon>Viridiplantae</taxon>
        <taxon>Chlorophyta</taxon>
        <taxon>core chlorophytes</taxon>
        <taxon>Trebouxiophyceae</taxon>
        <taxon>Chlorellales</taxon>
        <taxon>Chlorellaceae</taxon>
        <taxon>Chlorella clade</taxon>
        <taxon>Chlorella</taxon>
    </lineage>
</organism>
<dbReference type="InterPro" id="IPR036047">
    <property type="entry name" value="F-box-like_dom_sf"/>
</dbReference>
<dbReference type="SUPFAM" id="SSF81383">
    <property type="entry name" value="F-box domain"/>
    <property type="match status" value="1"/>
</dbReference>
<dbReference type="Proteomes" id="UP000008141">
    <property type="component" value="Unassembled WGS sequence"/>
</dbReference>
<sequence length="57" mass="6176">MQTKKAAARAREVPSSISDLPIEVLQHVFSFLSEEEDRLLDVCAAWHAAIEAGGPAL</sequence>
<dbReference type="KEGG" id="cvr:CHLNCDRAFT_141617"/>
<dbReference type="Gene3D" id="1.20.1280.50">
    <property type="match status" value="1"/>
</dbReference>
<protein>
    <recommendedName>
        <fullName evidence="1">F-box domain-containing protein</fullName>
    </recommendedName>
</protein>
<dbReference type="InterPro" id="IPR001810">
    <property type="entry name" value="F-box_dom"/>
</dbReference>
<dbReference type="GeneID" id="17350421"/>
<dbReference type="EMBL" id="GL433870">
    <property type="protein sequence ID" value="EFN50974.1"/>
    <property type="molecule type" value="Genomic_DNA"/>
</dbReference>
<keyword evidence="3" id="KW-1185">Reference proteome</keyword>